<feature type="non-terminal residue" evidence="9">
    <location>
        <position position="1"/>
    </location>
</feature>
<dbReference type="Pfam" id="PF15912">
    <property type="entry name" value="VIR_N"/>
    <property type="match status" value="1"/>
</dbReference>
<sequence length="1128" mass="129128">MSEPIKHVTVHNFEVHSDMSSQQEFLFFDTFCHDEEIDEVLQVDEIKFEQPVYIDEIRVVPHGFQANLIDKTLSRVGATKPSPCELEFFAKNLNARSNSDRVRYGKLGKKVFHGENDMTFYPSSSIPSDSLVIKGKYDSVTLAVIGVLARPKSPNDRHEAVNNKKQIVDFLQSALPPHRAHPMDTLPFDIPTAKPQQQQQQQQQQHQPPQVQGTTAPSPHSDGVWVAPPEQLGNQQQIQRQPNQPNQTYQQRSMPQGYGSGIQMQNRRDDIIHPSIHEYPPPAPPAIPASLLYQRDNNPQSSSRPSQNSENYRITQQDDYARLPPQQQAMPPPPAPTFSSRNQNRSYSPSDYQQQQQRTENREREKLHERSDDIDEKLVPLSRVSRNNEHRGIHQDHINDDLNQLSNNNNPSFQSSAPFHMSPPNLSQKAVIESDQKGQFLHPSCLTNDNRRNGGDTSEVVTTITSEGILSEAESYESDDNTSESEASSIQGLLFSDDEHQQLKRDALYNPRAPLRLPHTPFQLKTFHSSVLSSYEVECEKCHHEKYRNANEDLVVRFRKILSHHSIDNCDLHLLESLESLCMILPVALACCDSIEETPLQRLTEWTLKLIDLNYIMDKQFLDRKDTVLKIRLLKCGIRLCGQLTMLNEDFNNEWVKKDFQSKLLDLFDDNCMTPTVRLLIIKSLDQSLYFKSGLLWFIGRHPNFPANGESSCYFRLVQKLTMTDEAKRFSAAIGSLLTKIHLNEEFLSIRTHLKGLLSSFNIERYKEEIIEQPNINDETSNSTKEKLDHLLVSLTAICDILTNADDVLSQQKSRASPLQPSLSVVFSKIQNSENPWPSILKMIIDTDFLKSLTVLIHISVLNYRQDLFNCIEDILKQFMFTNDGLTFLANQTSLTNSLLRALFLAETKFSSTNAESLGPQVVCALQTLAFVDELKLYSLNDNLEVDDSNVIQVLHGTLSLIVFYHYIRKLSYKKIIVRVLALDNNMMAILKYLSLTGDEEQIEKLKSSVQVRYIGRILYELLSTPESILFLEHYGLQILDLCEQHTNQRLLRLRYWLQPLLKIKTFDSTQETIDAVMTELKCQINDTRTNELAPGLVTVLRIMKYLVVPPDSQFTIARPDNDHLVRF</sequence>
<comment type="caution">
    <text evidence="9">The sequence shown here is derived from an EMBL/GenBank/DDBJ whole genome shotgun (WGS) entry which is preliminary data.</text>
</comment>
<feature type="compositionally biased region" description="Acidic residues" evidence="6">
    <location>
        <begin position="474"/>
        <end position="483"/>
    </location>
</feature>
<dbReference type="InterPro" id="IPR026736">
    <property type="entry name" value="Virilizer"/>
</dbReference>
<reference evidence="9" key="1">
    <citation type="submission" date="2021-02" db="EMBL/GenBank/DDBJ databases">
        <authorList>
            <person name="Nowell W R."/>
        </authorList>
    </citation>
    <scope>NUCLEOTIDE SEQUENCE</scope>
</reference>
<comment type="subcellular location">
    <subcellularLocation>
        <location evidence="1">Nucleus</location>
    </subcellularLocation>
</comment>
<dbReference type="GO" id="GO:0006397">
    <property type="term" value="P:mRNA processing"/>
    <property type="evidence" value="ECO:0007669"/>
    <property type="project" value="UniProtKB-KW"/>
</dbReference>
<evidence type="ECO:0000313" key="10">
    <source>
        <dbReference type="Proteomes" id="UP000682733"/>
    </source>
</evidence>
<feature type="region of interest" description="Disordered" evidence="6">
    <location>
        <begin position="469"/>
        <end position="489"/>
    </location>
</feature>
<feature type="compositionally biased region" description="Basic and acidic residues" evidence="6">
    <location>
        <begin position="266"/>
        <end position="276"/>
    </location>
</feature>
<feature type="compositionally biased region" description="Basic and acidic residues" evidence="6">
    <location>
        <begin position="359"/>
        <end position="371"/>
    </location>
</feature>
<dbReference type="AlphaFoldDB" id="A0A8S2HSY1"/>
<evidence type="ECO:0000256" key="1">
    <source>
        <dbReference type="ARBA" id="ARBA00004123"/>
    </source>
</evidence>
<comment type="similarity">
    <text evidence="2">Belongs to the vir family.</text>
</comment>
<feature type="region of interest" description="Disordered" evidence="6">
    <location>
        <begin position="324"/>
        <end position="378"/>
    </location>
</feature>
<evidence type="ECO:0000256" key="5">
    <source>
        <dbReference type="ARBA" id="ARBA00023242"/>
    </source>
</evidence>
<evidence type="ECO:0000259" key="7">
    <source>
        <dbReference type="Pfam" id="PF15912"/>
    </source>
</evidence>
<feature type="compositionally biased region" description="Low complexity" evidence="6">
    <location>
        <begin position="195"/>
        <end position="212"/>
    </location>
</feature>
<dbReference type="InterPro" id="IPR031801">
    <property type="entry name" value="VIR_N"/>
</dbReference>
<dbReference type="Proteomes" id="UP000677228">
    <property type="component" value="Unassembled WGS sequence"/>
</dbReference>
<feature type="compositionally biased region" description="Polar residues" evidence="6">
    <location>
        <begin position="337"/>
        <end position="352"/>
    </location>
</feature>
<dbReference type="PANTHER" id="PTHR23185:SF0">
    <property type="entry name" value="PROTEIN VIRILIZER HOMOLOG"/>
    <property type="match status" value="1"/>
</dbReference>
<keyword evidence="3" id="KW-0507">mRNA processing</keyword>
<organism evidence="9 10">
    <name type="scientific">Didymodactylos carnosus</name>
    <dbReference type="NCBI Taxonomy" id="1234261"/>
    <lineage>
        <taxon>Eukaryota</taxon>
        <taxon>Metazoa</taxon>
        <taxon>Spiralia</taxon>
        <taxon>Gnathifera</taxon>
        <taxon>Rotifera</taxon>
        <taxon>Eurotatoria</taxon>
        <taxon>Bdelloidea</taxon>
        <taxon>Philodinida</taxon>
        <taxon>Philodinidae</taxon>
        <taxon>Didymodactylos</taxon>
    </lineage>
</organism>
<evidence type="ECO:0000313" key="8">
    <source>
        <dbReference type="EMBL" id="CAF0900246.1"/>
    </source>
</evidence>
<dbReference type="GO" id="GO:0008380">
    <property type="term" value="P:RNA splicing"/>
    <property type="evidence" value="ECO:0007669"/>
    <property type="project" value="UniProtKB-KW"/>
</dbReference>
<keyword evidence="4" id="KW-0508">mRNA splicing</keyword>
<evidence type="ECO:0000256" key="6">
    <source>
        <dbReference type="SAM" id="MobiDB-lite"/>
    </source>
</evidence>
<dbReference type="Proteomes" id="UP000682733">
    <property type="component" value="Unassembled WGS sequence"/>
</dbReference>
<dbReference type="PANTHER" id="PTHR23185">
    <property type="entry name" value="PROTEIN VIRILIZER HOMOLOG"/>
    <property type="match status" value="1"/>
</dbReference>
<evidence type="ECO:0000256" key="4">
    <source>
        <dbReference type="ARBA" id="ARBA00023187"/>
    </source>
</evidence>
<feature type="domain" description="Virilizer N-terminal" evidence="7">
    <location>
        <begin position="22"/>
        <end position="157"/>
    </location>
</feature>
<evidence type="ECO:0000256" key="3">
    <source>
        <dbReference type="ARBA" id="ARBA00022664"/>
    </source>
</evidence>
<name>A0A8S2HSY1_9BILA</name>
<feature type="compositionally biased region" description="Low complexity" evidence="6">
    <location>
        <begin position="234"/>
        <end position="247"/>
    </location>
</feature>
<gene>
    <name evidence="8" type="ORF">OVA965_LOCUS9585</name>
    <name evidence="9" type="ORF">TMI583_LOCUS9581</name>
</gene>
<proteinExistence type="inferred from homology"/>
<dbReference type="GO" id="GO:0036396">
    <property type="term" value="C:RNA N6-methyladenosine methyltransferase complex"/>
    <property type="evidence" value="ECO:0007669"/>
    <property type="project" value="TreeGrafter"/>
</dbReference>
<keyword evidence="5" id="KW-0539">Nucleus</keyword>
<accession>A0A8S2HSY1</accession>
<evidence type="ECO:0000256" key="2">
    <source>
        <dbReference type="ARBA" id="ARBA00008371"/>
    </source>
</evidence>
<feature type="compositionally biased region" description="Low complexity" evidence="6">
    <location>
        <begin position="297"/>
        <end position="311"/>
    </location>
</feature>
<dbReference type="EMBL" id="CAJOBA010003417">
    <property type="protein sequence ID" value="CAF3681104.1"/>
    <property type="molecule type" value="Genomic_DNA"/>
</dbReference>
<protein>
    <recommendedName>
        <fullName evidence="7">Virilizer N-terminal domain-containing protein</fullName>
    </recommendedName>
</protein>
<evidence type="ECO:0000313" key="9">
    <source>
        <dbReference type="EMBL" id="CAF3681104.1"/>
    </source>
</evidence>
<feature type="region of interest" description="Disordered" evidence="6">
    <location>
        <begin position="177"/>
        <end position="311"/>
    </location>
</feature>
<dbReference type="GO" id="GO:0005634">
    <property type="term" value="C:nucleus"/>
    <property type="evidence" value="ECO:0007669"/>
    <property type="project" value="UniProtKB-SubCell"/>
</dbReference>
<dbReference type="EMBL" id="CAJNOK010003416">
    <property type="protein sequence ID" value="CAF0900246.1"/>
    <property type="molecule type" value="Genomic_DNA"/>
</dbReference>
<dbReference type="GO" id="GO:0003723">
    <property type="term" value="F:RNA binding"/>
    <property type="evidence" value="ECO:0007669"/>
    <property type="project" value="TreeGrafter"/>
</dbReference>